<dbReference type="PROSITE" id="PS51186">
    <property type="entry name" value="GNAT"/>
    <property type="match status" value="1"/>
</dbReference>
<evidence type="ECO:0000313" key="6">
    <source>
        <dbReference type="EMBL" id="EGG23553.1"/>
    </source>
</evidence>
<dbReference type="EMBL" id="GL883008">
    <property type="protein sequence ID" value="EGG23553.1"/>
    <property type="molecule type" value="Genomic_DNA"/>
</dbReference>
<sequence length="208" mass="24354">MKINSNTVIVGDKVILVPYKSIHVERYHQWMQSEEIRDLTASDLLTLEEEYENQDSWYTDPKKCTFIILDKSKIKADEYDNIKERSIEAMIGDINIFYNDFEDEGTAELEIMIAESSCRRKGMGREAIDIMMYYAMTSLSHLTKMFIVKIGESNQASIELFKRIGFQQRGQVNVFKEVNLILEINQPLIDKFTIQLNNNLLFKSWDQI</sequence>
<feature type="domain" description="N-acetyltransferase" evidence="5">
    <location>
        <begin position="34"/>
        <end position="187"/>
    </location>
</feature>
<dbReference type="InterPro" id="IPR000182">
    <property type="entry name" value="GNAT_dom"/>
</dbReference>
<keyword evidence="2" id="KW-0808">Transferase</keyword>
<protein>
    <recommendedName>
        <fullName evidence="4">N-acetyltransferase 9-like protein</fullName>
    </recommendedName>
</protein>
<gene>
    <name evidence="6" type="primary">nat9</name>
    <name evidence="6" type="ORF">DFA_05686</name>
</gene>
<dbReference type="STRING" id="1054147.F4PLZ9"/>
<evidence type="ECO:0000256" key="3">
    <source>
        <dbReference type="ARBA" id="ARBA00023315"/>
    </source>
</evidence>
<dbReference type="RefSeq" id="XP_004361404.1">
    <property type="nucleotide sequence ID" value="XM_004361347.1"/>
</dbReference>
<dbReference type="AlphaFoldDB" id="F4PLZ9"/>
<evidence type="ECO:0000313" key="7">
    <source>
        <dbReference type="Proteomes" id="UP000007797"/>
    </source>
</evidence>
<dbReference type="GO" id="GO:0008080">
    <property type="term" value="F:N-acetyltransferase activity"/>
    <property type="evidence" value="ECO:0007669"/>
    <property type="project" value="InterPro"/>
</dbReference>
<organism evidence="6 7">
    <name type="scientific">Cavenderia fasciculata</name>
    <name type="common">Slime mold</name>
    <name type="synonym">Dictyostelium fasciculatum</name>
    <dbReference type="NCBI Taxonomy" id="261658"/>
    <lineage>
        <taxon>Eukaryota</taxon>
        <taxon>Amoebozoa</taxon>
        <taxon>Evosea</taxon>
        <taxon>Eumycetozoa</taxon>
        <taxon>Dictyostelia</taxon>
        <taxon>Acytosteliales</taxon>
        <taxon>Cavenderiaceae</taxon>
        <taxon>Cavenderia</taxon>
    </lineage>
</organism>
<evidence type="ECO:0000259" key="5">
    <source>
        <dbReference type="PROSITE" id="PS51186"/>
    </source>
</evidence>
<proteinExistence type="inferred from homology"/>
<dbReference type="FunFam" id="3.40.630.30:FF:000248">
    <property type="entry name" value="N-acetyltransferase 9-like protein"/>
    <property type="match status" value="1"/>
</dbReference>
<dbReference type="OrthoDB" id="5043642at2759"/>
<dbReference type="OMA" id="WHVPRYH"/>
<dbReference type="KEGG" id="dfa:DFA_05686"/>
<dbReference type="InterPro" id="IPR016181">
    <property type="entry name" value="Acyl_CoA_acyltransferase"/>
</dbReference>
<evidence type="ECO:0000256" key="4">
    <source>
        <dbReference type="ARBA" id="ARBA00069551"/>
    </source>
</evidence>
<evidence type="ECO:0000256" key="2">
    <source>
        <dbReference type="ARBA" id="ARBA00022679"/>
    </source>
</evidence>
<evidence type="ECO:0000256" key="1">
    <source>
        <dbReference type="ARBA" id="ARBA00009342"/>
    </source>
</evidence>
<dbReference type="Pfam" id="PF13302">
    <property type="entry name" value="Acetyltransf_3"/>
    <property type="match status" value="1"/>
</dbReference>
<dbReference type="GeneID" id="14875282"/>
<dbReference type="Gene3D" id="3.40.630.30">
    <property type="match status" value="1"/>
</dbReference>
<dbReference type="Proteomes" id="UP000007797">
    <property type="component" value="Unassembled WGS sequence"/>
</dbReference>
<dbReference type="PANTHER" id="PTHR13256">
    <property type="entry name" value="N-ACETYLTRANSFERASE 9"/>
    <property type="match status" value="1"/>
</dbReference>
<dbReference type="PANTHER" id="PTHR13256:SF16">
    <property type="entry name" value="ALPHA_BETA-TUBULIN-N-ACETYLTRANSFERASE 9"/>
    <property type="match status" value="1"/>
</dbReference>
<accession>F4PLZ9</accession>
<name>F4PLZ9_CACFS</name>
<keyword evidence="3" id="KW-0012">Acyltransferase</keyword>
<comment type="similarity">
    <text evidence="1">Belongs to the acetyltransferase family. GNAT subfamily.</text>
</comment>
<keyword evidence="7" id="KW-1185">Reference proteome</keyword>
<dbReference type="SUPFAM" id="SSF55729">
    <property type="entry name" value="Acyl-CoA N-acyltransferases (Nat)"/>
    <property type="match status" value="1"/>
</dbReference>
<reference evidence="7" key="1">
    <citation type="journal article" date="2011" name="Genome Res.">
        <title>Phylogeny-wide analysis of social amoeba genomes highlights ancient origins for complex intercellular communication.</title>
        <authorList>
            <person name="Heidel A.J."/>
            <person name="Lawal H.M."/>
            <person name="Felder M."/>
            <person name="Schilde C."/>
            <person name="Helps N.R."/>
            <person name="Tunggal B."/>
            <person name="Rivero F."/>
            <person name="John U."/>
            <person name="Schleicher M."/>
            <person name="Eichinger L."/>
            <person name="Platzer M."/>
            <person name="Noegel A.A."/>
            <person name="Schaap P."/>
            <person name="Gloeckner G."/>
        </authorList>
    </citation>
    <scope>NUCLEOTIDE SEQUENCE [LARGE SCALE GENOMIC DNA]</scope>
    <source>
        <strain evidence="7">SH3</strain>
    </source>
</reference>
<dbReference type="InterPro" id="IPR039135">
    <property type="entry name" value="NAT9-like"/>
</dbReference>